<dbReference type="AlphaFoldDB" id="A0A1W6KFC5"/>
<evidence type="ECO:0000256" key="1">
    <source>
        <dbReference type="PROSITE-ProRule" id="PRU00169"/>
    </source>
</evidence>
<dbReference type="GeneID" id="77257924"/>
<dbReference type="InterPro" id="IPR011006">
    <property type="entry name" value="CheY-like_superfamily"/>
</dbReference>
<dbReference type="Pfam" id="PF02954">
    <property type="entry name" value="HTH_8"/>
    <property type="match status" value="1"/>
</dbReference>
<reference evidence="3 4" key="1">
    <citation type="submission" date="2017-04" db="EMBL/GenBank/DDBJ databases">
        <title>Genome Sequence of Marinobacter salarius strain SMR5 Isolated from a culture of the Diatom Skeletonema marinoi.</title>
        <authorList>
            <person name="Topel M."/>
            <person name="Pinder M.I.M."/>
            <person name="Johansson O.N."/>
            <person name="Kourtchenko O."/>
            <person name="Godhe A."/>
            <person name="Clarke A.K."/>
        </authorList>
    </citation>
    <scope>NUCLEOTIDE SEQUENCE [LARGE SCALE GENOMIC DNA]</scope>
    <source>
        <strain evidence="3 4">SMR5</strain>
    </source>
</reference>
<dbReference type="RefSeq" id="WP_085681869.1">
    <property type="nucleotide sequence ID" value="NZ_CP020931.1"/>
</dbReference>
<protein>
    <submittedName>
        <fullName evidence="3">Photosynthetic apparatus regulatory protein RegA</fullName>
    </submittedName>
</protein>
<dbReference type="PROSITE" id="PS50110">
    <property type="entry name" value="RESPONSE_REGULATORY"/>
    <property type="match status" value="1"/>
</dbReference>
<evidence type="ECO:0000313" key="4">
    <source>
        <dbReference type="Proteomes" id="UP000193100"/>
    </source>
</evidence>
<sequence>MNGQPTWLLIDDDEAFVQVLQRSLKRQNIEATCALNRLEAIAALESQTFHRCVLDLNLAGESGLQLLPELLALQPELEVLVLTGYGSIATAVEAMRRGAVNYLCKPVTLSQLTAGFGPLDSPPATREEPPTVEEMEWEHIQRVLNEHDGNVSSTARALNMHRRTLQRKLQKHSRWRNQ</sequence>
<dbReference type="Gene3D" id="3.40.50.2300">
    <property type="match status" value="1"/>
</dbReference>
<gene>
    <name evidence="3" type="primary">regA</name>
    <name evidence="3" type="ORF">MARSALSMR5_04009</name>
</gene>
<accession>A0A1W6KFC5</accession>
<proteinExistence type="predicted"/>
<dbReference type="InterPro" id="IPR002197">
    <property type="entry name" value="HTH_Fis"/>
</dbReference>
<dbReference type="GO" id="GO:0043565">
    <property type="term" value="F:sequence-specific DNA binding"/>
    <property type="evidence" value="ECO:0007669"/>
    <property type="project" value="InterPro"/>
</dbReference>
<dbReference type="EMBL" id="CP020931">
    <property type="protein sequence ID" value="ARM86029.1"/>
    <property type="molecule type" value="Genomic_DNA"/>
</dbReference>
<keyword evidence="1" id="KW-0597">Phosphoprotein</keyword>
<dbReference type="Pfam" id="PF00072">
    <property type="entry name" value="Response_reg"/>
    <property type="match status" value="1"/>
</dbReference>
<dbReference type="Proteomes" id="UP000193100">
    <property type="component" value="Chromosome"/>
</dbReference>
<dbReference type="PRINTS" id="PR01590">
    <property type="entry name" value="HTHFIS"/>
</dbReference>
<name>A0A1W6KFC5_9GAMM</name>
<organism evidence="3 4">
    <name type="scientific">Marinobacter salarius</name>
    <dbReference type="NCBI Taxonomy" id="1420917"/>
    <lineage>
        <taxon>Bacteria</taxon>
        <taxon>Pseudomonadati</taxon>
        <taxon>Pseudomonadota</taxon>
        <taxon>Gammaproteobacteria</taxon>
        <taxon>Pseudomonadales</taxon>
        <taxon>Marinobacteraceae</taxon>
        <taxon>Marinobacter</taxon>
    </lineage>
</organism>
<evidence type="ECO:0000313" key="3">
    <source>
        <dbReference type="EMBL" id="ARM86029.1"/>
    </source>
</evidence>
<feature type="modified residue" description="4-aspartylphosphate" evidence="1">
    <location>
        <position position="55"/>
    </location>
</feature>
<dbReference type="Gene3D" id="1.10.10.60">
    <property type="entry name" value="Homeodomain-like"/>
    <property type="match status" value="1"/>
</dbReference>
<dbReference type="GO" id="GO:0000160">
    <property type="term" value="P:phosphorelay signal transduction system"/>
    <property type="evidence" value="ECO:0007669"/>
    <property type="project" value="InterPro"/>
</dbReference>
<dbReference type="SUPFAM" id="SSF52172">
    <property type="entry name" value="CheY-like"/>
    <property type="match status" value="1"/>
</dbReference>
<dbReference type="InterPro" id="IPR001789">
    <property type="entry name" value="Sig_transdc_resp-reg_receiver"/>
</dbReference>
<evidence type="ECO:0000259" key="2">
    <source>
        <dbReference type="PROSITE" id="PS50110"/>
    </source>
</evidence>
<dbReference type="SMART" id="SM00448">
    <property type="entry name" value="REC"/>
    <property type="match status" value="1"/>
</dbReference>
<feature type="domain" description="Response regulatory" evidence="2">
    <location>
        <begin position="6"/>
        <end position="120"/>
    </location>
</feature>
<dbReference type="PANTHER" id="PTHR32071">
    <property type="entry name" value="TRANSCRIPTIONAL REGULATORY PROTEIN"/>
    <property type="match status" value="1"/>
</dbReference>